<evidence type="ECO:0000313" key="2">
    <source>
        <dbReference type="Proteomes" id="UP001519460"/>
    </source>
</evidence>
<feature type="non-terminal residue" evidence="1">
    <location>
        <position position="90"/>
    </location>
</feature>
<sequence length="90" mass="9600">IDEHLSVLKLTEVCGSGGGANSALASGITFCATFPQPAAPFILLAHAPAPGDPRREHALVSHLLHVQQVALLKRCYTEVAEVERPESECR</sequence>
<comment type="caution">
    <text evidence="1">The sequence shown here is derived from an EMBL/GenBank/DDBJ whole genome shotgun (WGS) entry which is preliminary data.</text>
</comment>
<dbReference type="Proteomes" id="UP001519460">
    <property type="component" value="Unassembled WGS sequence"/>
</dbReference>
<keyword evidence="2" id="KW-1185">Reference proteome</keyword>
<gene>
    <name evidence="1" type="ORF">BaRGS_00025429</name>
</gene>
<reference evidence="1 2" key="1">
    <citation type="journal article" date="2023" name="Sci. Data">
        <title>Genome assembly of the Korean intertidal mud-creeper Batillaria attramentaria.</title>
        <authorList>
            <person name="Patra A.K."/>
            <person name="Ho P.T."/>
            <person name="Jun S."/>
            <person name="Lee S.J."/>
            <person name="Kim Y."/>
            <person name="Won Y.J."/>
        </authorList>
    </citation>
    <scope>NUCLEOTIDE SEQUENCE [LARGE SCALE GENOMIC DNA]</scope>
    <source>
        <strain evidence="1">Wonlab-2016</strain>
    </source>
</reference>
<proteinExistence type="predicted"/>
<accession>A0ABD0K851</accession>
<protein>
    <submittedName>
        <fullName evidence="1">Uncharacterized protein</fullName>
    </submittedName>
</protein>
<dbReference type="EMBL" id="JACVVK020000229">
    <property type="protein sequence ID" value="KAK7483262.1"/>
    <property type="molecule type" value="Genomic_DNA"/>
</dbReference>
<name>A0ABD0K851_9CAEN</name>
<dbReference type="AlphaFoldDB" id="A0ABD0K851"/>
<organism evidence="1 2">
    <name type="scientific">Batillaria attramentaria</name>
    <dbReference type="NCBI Taxonomy" id="370345"/>
    <lineage>
        <taxon>Eukaryota</taxon>
        <taxon>Metazoa</taxon>
        <taxon>Spiralia</taxon>
        <taxon>Lophotrochozoa</taxon>
        <taxon>Mollusca</taxon>
        <taxon>Gastropoda</taxon>
        <taxon>Caenogastropoda</taxon>
        <taxon>Sorbeoconcha</taxon>
        <taxon>Cerithioidea</taxon>
        <taxon>Batillariidae</taxon>
        <taxon>Batillaria</taxon>
    </lineage>
</organism>
<feature type="non-terminal residue" evidence="1">
    <location>
        <position position="1"/>
    </location>
</feature>
<evidence type="ECO:0000313" key="1">
    <source>
        <dbReference type="EMBL" id="KAK7483262.1"/>
    </source>
</evidence>